<protein>
    <submittedName>
        <fullName evidence="1">Uncharacterized protein</fullName>
    </submittedName>
</protein>
<proteinExistence type="predicted"/>
<dbReference type="EMBL" id="JBDJPC010000003">
    <property type="protein sequence ID" value="KAL1509180.1"/>
    <property type="molecule type" value="Genomic_DNA"/>
</dbReference>
<evidence type="ECO:0000313" key="1">
    <source>
        <dbReference type="EMBL" id="KAL1509180.1"/>
    </source>
</evidence>
<evidence type="ECO:0000313" key="2">
    <source>
        <dbReference type="Proteomes" id="UP001566132"/>
    </source>
</evidence>
<organism evidence="1 2">
    <name type="scientific">Hypothenemus hampei</name>
    <name type="common">Coffee berry borer</name>
    <dbReference type="NCBI Taxonomy" id="57062"/>
    <lineage>
        <taxon>Eukaryota</taxon>
        <taxon>Metazoa</taxon>
        <taxon>Ecdysozoa</taxon>
        <taxon>Arthropoda</taxon>
        <taxon>Hexapoda</taxon>
        <taxon>Insecta</taxon>
        <taxon>Pterygota</taxon>
        <taxon>Neoptera</taxon>
        <taxon>Endopterygota</taxon>
        <taxon>Coleoptera</taxon>
        <taxon>Polyphaga</taxon>
        <taxon>Cucujiformia</taxon>
        <taxon>Curculionidae</taxon>
        <taxon>Scolytinae</taxon>
        <taxon>Hypothenemus</taxon>
    </lineage>
</organism>
<dbReference type="AlphaFoldDB" id="A0ABD1F5G3"/>
<gene>
    <name evidence="1" type="ORF">ABEB36_003956</name>
</gene>
<comment type="caution">
    <text evidence="1">The sequence shown here is derived from an EMBL/GenBank/DDBJ whole genome shotgun (WGS) entry which is preliminary data.</text>
</comment>
<name>A0ABD1F5G3_HYPHA</name>
<reference evidence="1 2" key="1">
    <citation type="submission" date="2024-05" db="EMBL/GenBank/DDBJ databases">
        <title>Genetic variation in Jamaican populations of the coffee berry borer (Hypothenemus hampei).</title>
        <authorList>
            <person name="Errbii M."/>
            <person name="Myrie A."/>
        </authorList>
    </citation>
    <scope>NUCLEOTIDE SEQUENCE [LARGE SCALE GENOMIC DNA]</scope>
    <source>
        <strain evidence="1">JA-Hopewell-2020-01-JO</strain>
        <tissue evidence="1">Whole body</tissue>
    </source>
</reference>
<keyword evidence="2" id="KW-1185">Reference proteome</keyword>
<sequence length="80" mass="9422">MLKCGMMPGFNAYKIQFLFKQICIVLKLIVSSFVDMRQHTLLVCLVKSSIQNDLLQYHIHYFAPSTKHHVWDNNLYEFAT</sequence>
<dbReference type="Proteomes" id="UP001566132">
    <property type="component" value="Unassembled WGS sequence"/>
</dbReference>
<accession>A0ABD1F5G3</accession>